<name>A0A0K2TJZ3_LEPSM</name>
<accession>A0A0K2TJZ3</accession>
<evidence type="ECO:0000313" key="1">
    <source>
        <dbReference type="EMBL" id="CDW25962.1"/>
    </source>
</evidence>
<protein>
    <submittedName>
        <fullName evidence="1">Uncharacterized protein</fullName>
    </submittedName>
</protein>
<dbReference type="AlphaFoldDB" id="A0A0K2TJZ3"/>
<proteinExistence type="predicted"/>
<dbReference type="EMBL" id="HACA01008601">
    <property type="protein sequence ID" value="CDW25962.1"/>
    <property type="molecule type" value="Transcribed_RNA"/>
</dbReference>
<sequence>MSLKHRNSATVNSKISGTIYPPSPVLTSLALIDKPYSIVDPTLPDTQICYL</sequence>
<reference evidence="1" key="1">
    <citation type="submission" date="2014-05" db="EMBL/GenBank/DDBJ databases">
        <authorList>
            <person name="Chronopoulou M."/>
        </authorList>
    </citation>
    <scope>NUCLEOTIDE SEQUENCE</scope>
    <source>
        <tissue evidence="1">Whole organism</tissue>
    </source>
</reference>
<organism evidence="1">
    <name type="scientific">Lepeophtheirus salmonis</name>
    <name type="common">Salmon louse</name>
    <name type="synonym">Caligus salmonis</name>
    <dbReference type="NCBI Taxonomy" id="72036"/>
    <lineage>
        <taxon>Eukaryota</taxon>
        <taxon>Metazoa</taxon>
        <taxon>Ecdysozoa</taxon>
        <taxon>Arthropoda</taxon>
        <taxon>Crustacea</taxon>
        <taxon>Multicrustacea</taxon>
        <taxon>Hexanauplia</taxon>
        <taxon>Copepoda</taxon>
        <taxon>Siphonostomatoida</taxon>
        <taxon>Caligidae</taxon>
        <taxon>Lepeophtheirus</taxon>
    </lineage>
</organism>